<evidence type="ECO:0000313" key="26">
    <source>
        <dbReference type="Proteomes" id="UP000471447"/>
    </source>
</evidence>
<evidence type="ECO:0000313" key="19">
    <source>
        <dbReference type="Proteomes" id="UP000261210"/>
    </source>
</evidence>
<dbReference type="EMBL" id="FOUM01000054">
    <property type="protein sequence ID" value="SFN95439.1"/>
    <property type="molecule type" value="Genomic_DNA"/>
</dbReference>
<gene>
    <name evidence="14" type="ORF">DW042_09005</name>
    <name evidence="13" type="ORF">DW075_03090</name>
    <name evidence="12" type="ORF">DWW25_11195</name>
    <name evidence="11" type="ORF">DXD03_02210</name>
    <name evidence="4" type="ORF">F6S82_22675</name>
    <name evidence="7" type="ORF">GA424_05565</name>
    <name evidence="5" type="ORF">GA560_14940</name>
    <name evidence="6" type="ORF">GA574_05480</name>
    <name evidence="9" type="ORF">GAZ26_17760</name>
    <name evidence="8" type="ORF">GAZ43_04855</name>
    <name evidence="3" type="ORF">K8V07_18735</name>
    <name evidence="10" type="ORF">LDZ35_07635</name>
    <name evidence="15" type="ORF">SAMN04487924_10753</name>
    <name evidence="16" type="ORF">SAMN05216250_15427</name>
</gene>
<dbReference type="Proteomes" id="UP000283369">
    <property type="component" value="Unassembled WGS sequence"/>
</dbReference>
<evidence type="ECO:0000313" key="5">
    <source>
        <dbReference type="EMBL" id="KAB6081234.1"/>
    </source>
</evidence>
<reference evidence="24 25" key="5">
    <citation type="journal article" date="2019" name="Nat. Med.">
        <title>A library of human gut bacterial isolates paired with longitudinal multiomics data enables mechanistic microbiome research.</title>
        <authorList>
            <person name="Poyet M."/>
            <person name="Groussin M."/>
            <person name="Gibbons S.M."/>
            <person name="Avila-Pacheco J."/>
            <person name="Jiang X."/>
            <person name="Kearney S.M."/>
            <person name="Perrotta A.R."/>
            <person name="Berdy B."/>
            <person name="Zhao S."/>
            <person name="Lieberman T.D."/>
            <person name="Swanson P.K."/>
            <person name="Smith M."/>
            <person name="Roesemann S."/>
            <person name="Alexander J.E."/>
            <person name="Rich S.A."/>
            <person name="Livny J."/>
            <person name="Vlamakis H."/>
            <person name="Clish C."/>
            <person name="Bullock K."/>
            <person name="Deik A."/>
            <person name="Scott J."/>
            <person name="Pierce K.A."/>
            <person name="Xavier R.J."/>
            <person name="Alm E.J."/>
        </authorList>
    </citation>
    <scope>NUCLEOTIDE SEQUENCE [LARGE SCALE GENOMIC DNA]</scope>
    <source>
        <strain evidence="8 25">BIOML-A16</strain>
        <strain evidence="7 28">BIOML-A62</strain>
        <strain evidence="9 26">BIOML-A7</strain>
        <strain evidence="5 27">BIOML-A73</strain>
        <strain evidence="6 24">BIOML-A74</strain>
    </source>
</reference>
<feature type="region of interest" description="Disordered" evidence="1">
    <location>
        <begin position="33"/>
        <end position="74"/>
    </location>
</feature>
<evidence type="ECO:0000313" key="11">
    <source>
        <dbReference type="EMBL" id="RGK67383.1"/>
    </source>
</evidence>
<reference evidence="3" key="7">
    <citation type="journal article" date="2021" name="PeerJ">
        <title>Extensive microbial diversity within the chicken gut microbiome revealed by metagenomics and culture.</title>
        <authorList>
            <person name="Gilroy R."/>
            <person name="Ravi A."/>
            <person name="Getino M."/>
            <person name="Pursley I."/>
            <person name="Horton D.L."/>
            <person name="Alikhan N.F."/>
            <person name="Baker D."/>
            <person name="Gharbi K."/>
            <person name="Hall N."/>
            <person name="Watson M."/>
            <person name="Adriaenssens E.M."/>
            <person name="Foster-Nyarko E."/>
            <person name="Jarju S."/>
            <person name="Secka A."/>
            <person name="Antonio M."/>
            <person name="Oren A."/>
            <person name="Chaudhuri R.R."/>
            <person name="La Ragione R."/>
            <person name="Hildebrand F."/>
            <person name="Pallen M.J."/>
        </authorList>
    </citation>
    <scope>NUCLEOTIDE SEQUENCE</scope>
    <source>
        <strain evidence="3">CHK154-13316</strain>
    </source>
</reference>
<evidence type="ECO:0000313" key="4">
    <source>
        <dbReference type="EMBL" id="KAA9038881.1"/>
    </source>
</evidence>
<reference evidence="23" key="2">
    <citation type="journal article" date="2018" name="J. Anim. Genet.">
        <title>Acquired interbacterial defense systems protect against interspecies antagonism in the human gut microbiome.</title>
        <authorList>
            <person name="Ross B.D."/>
            <person name="Verster A.J."/>
            <person name="Radey M.C."/>
            <person name="Schmidtke D.T."/>
            <person name="Pope C.E."/>
            <person name="Hoffman L.R."/>
            <person name="Hajjar A."/>
            <person name="Peterson S.B."/>
            <person name="Borenstein E."/>
            <person name="Mougous J."/>
        </authorList>
    </citation>
    <scope>NUCLEOTIDE SEQUENCE [LARGE SCALE GENOMIC DNA]</scope>
    <source>
        <strain evidence="23">H204</strain>
    </source>
</reference>
<evidence type="ECO:0000313" key="23">
    <source>
        <dbReference type="Proteomes" id="UP000327007"/>
    </source>
</evidence>
<dbReference type="EMBL" id="WDCP01000006">
    <property type="protein sequence ID" value="KAB6340924.1"/>
    <property type="molecule type" value="Genomic_DNA"/>
</dbReference>
<evidence type="ECO:0000313" key="22">
    <source>
        <dbReference type="Proteomes" id="UP000285503"/>
    </source>
</evidence>
<reference evidence="4" key="4">
    <citation type="journal article" date="2019" name="bioRxiv">
        <title>Acquired interbacterial defense systems protect against interspecies antagonism in the human gut microbiome.</title>
        <authorList>
            <person name="Ross B.D."/>
            <person name="Verster A.J."/>
            <person name="Radey M.C."/>
            <person name="Schmidtke D.T."/>
            <person name="Pope C.E."/>
            <person name="Hoffman L.R."/>
            <person name="Hajjar A.M."/>
            <person name="Peterson S.B."/>
            <person name="Borenstein E."/>
            <person name="Mougous J.D."/>
        </authorList>
    </citation>
    <scope>NUCLEOTIDE SEQUENCE</scope>
    <source>
        <strain evidence="4">H204</strain>
    </source>
</reference>
<protein>
    <submittedName>
        <fullName evidence="11">DUF4834 family protein</fullName>
    </submittedName>
</protein>
<reference evidence="19 20" key="3">
    <citation type="submission" date="2018-08" db="EMBL/GenBank/DDBJ databases">
        <title>A genome reference for cultivated species of the human gut microbiota.</title>
        <authorList>
            <person name="Zou Y."/>
            <person name="Xue W."/>
            <person name="Luo G."/>
        </authorList>
    </citation>
    <scope>NUCLEOTIDE SEQUENCE [LARGE SCALE GENOMIC DNA]</scope>
    <source>
        <strain evidence="12 20">AF14-7</strain>
        <strain evidence="14 21">AF39-6AC</strain>
        <strain evidence="13 22">AF46-11NS</strain>
        <strain evidence="11 19">TF10-34</strain>
    </source>
</reference>
<evidence type="ECO:0000313" key="16">
    <source>
        <dbReference type="EMBL" id="SFN95439.1"/>
    </source>
</evidence>
<reference evidence="3" key="8">
    <citation type="submission" date="2021-09" db="EMBL/GenBank/DDBJ databases">
        <authorList>
            <person name="Gilroy R."/>
        </authorList>
    </citation>
    <scope>NUCLEOTIDE SEQUENCE</scope>
    <source>
        <strain evidence="3">CHK154-13316</strain>
    </source>
</reference>
<dbReference type="Proteomes" id="UP000285503">
    <property type="component" value="Unassembled WGS sequence"/>
</dbReference>
<keyword evidence="2" id="KW-0472">Membrane</keyword>
<evidence type="ECO:0000313" key="7">
    <source>
        <dbReference type="EMBL" id="KAB6141173.1"/>
    </source>
</evidence>
<evidence type="ECO:0000313" key="27">
    <source>
        <dbReference type="Proteomes" id="UP000474077"/>
    </source>
</evidence>
<keyword evidence="24" id="KW-1185">Reference proteome</keyword>
<evidence type="ECO:0000313" key="28">
    <source>
        <dbReference type="Proteomes" id="UP000487596"/>
    </source>
</evidence>
<accession>A0A174F7N0</accession>
<dbReference type="EMBL" id="QRYV01000023">
    <property type="protein sequence ID" value="RGV14627.1"/>
    <property type="molecule type" value="Genomic_DNA"/>
</dbReference>
<evidence type="ECO:0000313" key="18">
    <source>
        <dbReference type="Proteomes" id="UP000183766"/>
    </source>
</evidence>
<keyword evidence="2" id="KW-1133">Transmembrane helix</keyword>
<feature type="transmembrane region" description="Helical" evidence="2">
    <location>
        <begin position="6"/>
        <end position="30"/>
    </location>
</feature>
<dbReference type="EMBL" id="JAIWWW010000017">
    <property type="protein sequence ID" value="MCA4523078.1"/>
    <property type="molecule type" value="Genomic_DNA"/>
</dbReference>
<evidence type="ECO:0000313" key="13">
    <source>
        <dbReference type="EMBL" id="RHK29241.1"/>
    </source>
</evidence>
<dbReference type="Proteomes" id="UP000284417">
    <property type="component" value="Unassembled WGS sequence"/>
</dbReference>
<dbReference type="AlphaFoldDB" id="A0A174F7N0"/>
<name>A0A174F7N0_9BACE</name>
<evidence type="ECO:0000313" key="20">
    <source>
        <dbReference type="Proteomes" id="UP000283369"/>
    </source>
</evidence>
<reference evidence="4" key="6">
    <citation type="submission" date="2019-09" db="EMBL/GenBank/DDBJ databases">
        <authorList>
            <person name="Ross B.D."/>
            <person name="Verster A.J."/>
            <person name="Radey M.C."/>
            <person name="Schmidtke D.T."/>
            <person name="Pope C.E."/>
            <person name="Hoffman L.R."/>
            <person name="Hajjar A.M."/>
            <person name="Peterson S.B."/>
            <person name="Borenstein E."/>
            <person name="Mougous J.D."/>
        </authorList>
    </citation>
    <scope>NUCLEOTIDE SEQUENCE</scope>
    <source>
        <strain evidence="4">H204</strain>
    </source>
</reference>
<dbReference type="EMBL" id="QROC01000009">
    <property type="protein sequence ID" value="RHK98855.1"/>
    <property type="molecule type" value="Genomic_DNA"/>
</dbReference>
<evidence type="ECO:0000313" key="6">
    <source>
        <dbReference type="EMBL" id="KAB6089867.1"/>
    </source>
</evidence>
<dbReference type="Proteomes" id="UP000183040">
    <property type="component" value="Unassembled WGS sequence"/>
</dbReference>
<dbReference type="EMBL" id="WDCG01000021">
    <property type="protein sequence ID" value="KAB6421134.1"/>
    <property type="molecule type" value="Genomic_DNA"/>
</dbReference>
<evidence type="ECO:0000313" key="8">
    <source>
        <dbReference type="EMBL" id="KAB6340924.1"/>
    </source>
</evidence>
<dbReference type="Proteomes" id="UP000474077">
    <property type="component" value="Unassembled WGS sequence"/>
</dbReference>
<evidence type="ECO:0000313" key="14">
    <source>
        <dbReference type="EMBL" id="RHK98855.1"/>
    </source>
</evidence>
<dbReference type="EMBL" id="WDEH01000006">
    <property type="protein sequence ID" value="KAB6141173.1"/>
    <property type="molecule type" value="Genomic_DNA"/>
</dbReference>
<sequence>MHILLFILIFIIAIFVFGLSIVGFILRTIFGLGRSSSSSRPKQTESGRTSQQSYNQTNRRSNDDEEEIYSENVPEKRHKKIFTQDDGEYVDFEEIK</sequence>
<dbReference type="Proteomes" id="UP000435059">
    <property type="component" value="Unassembled WGS sequence"/>
</dbReference>
<evidence type="ECO:0000313" key="12">
    <source>
        <dbReference type="EMBL" id="RGV14627.1"/>
    </source>
</evidence>
<dbReference type="EMBL" id="QSQU01000002">
    <property type="protein sequence ID" value="RGK67383.1"/>
    <property type="molecule type" value="Genomic_DNA"/>
</dbReference>
<feature type="compositionally biased region" description="Polar residues" evidence="1">
    <location>
        <begin position="34"/>
        <end position="59"/>
    </location>
</feature>
<reference evidence="10" key="9">
    <citation type="submission" date="2023-08" db="EMBL/GenBank/DDBJ databases">
        <title>Mucin Metabolism Genes Underlie the Key Renovations of Bacteroides xylanisolvens Genomes in Captive Great Apes.</title>
        <authorList>
            <person name="Nishida A.H."/>
        </authorList>
    </citation>
    <scope>NUCLEOTIDE SEQUENCE</scope>
    <source>
        <strain evidence="10">P19.10B</strain>
    </source>
</reference>
<dbReference type="Proteomes" id="UP000747074">
    <property type="component" value="Unassembled WGS sequence"/>
</dbReference>
<evidence type="ECO:0000313" key="10">
    <source>
        <dbReference type="EMBL" id="MCA4523078.1"/>
    </source>
</evidence>
<dbReference type="Proteomes" id="UP000261210">
    <property type="component" value="Unassembled WGS sequence"/>
</dbReference>
<evidence type="ECO:0000313" key="3">
    <source>
        <dbReference type="EMBL" id="HJG13950.1"/>
    </source>
</evidence>
<evidence type="ECO:0000256" key="1">
    <source>
        <dbReference type="SAM" id="MobiDB-lite"/>
    </source>
</evidence>
<dbReference type="Proteomes" id="UP000487596">
    <property type="component" value="Unassembled WGS sequence"/>
</dbReference>
<dbReference type="EMBL" id="VYQC01000017">
    <property type="protein sequence ID" value="KAA9038881.1"/>
    <property type="molecule type" value="Genomic_DNA"/>
</dbReference>
<dbReference type="Proteomes" id="UP001197958">
    <property type="component" value="Unassembled WGS sequence"/>
</dbReference>
<evidence type="ECO:0000313" key="21">
    <source>
        <dbReference type="Proteomes" id="UP000284417"/>
    </source>
</evidence>
<evidence type="ECO:0000313" key="17">
    <source>
        <dbReference type="Proteomes" id="UP000183040"/>
    </source>
</evidence>
<dbReference type="EMBL" id="WDER01000042">
    <property type="protein sequence ID" value="KAB6081234.1"/>
    <property type="molecule type" value="Genomic_DNA"/>
</dbReference>
<dbReference type="Proteomes" id="UP000183766">
    <property type="component" value="Unassembled WGS sequence"/>
</dbReference>
<proteinExistence type="predicted"/>
<organism evidence="11 19">
    <name type="scientific">Bacteroides xylanisolvens</name>
    <dbReference type="NCBI Taxonomy" id="371601"/>
    <lineage>
        <taxon>Bacteria</taxon>
        <taxon>Pseudomonadati</taxon>
        <taxon>Bacteroidota</taxon>
        <taxon>Bacteroidia</taxon>
        <taxon>Bacteroidales</taxon>
        <taxon>Bacteroidaceae</taxon>
        <taxon>Bacteroides</taxon>
    </lineage>
</organism>
<evidence type="ECO:0000313" key="15">
    <source>
        <dbReference type="EMBL" id="SEA48744.1"/>
    </source>
</evidence>
<dbReference type="Proteomes" id="UP000438288">
    <property type="component" value="Unassembled WGS sequence"/>
</dbReference>
<dbReference type="Pfam" id="PF16118">
    <property type="entry name" value="DUF4834"/>
    <property type="match status" value="1"/>
</dbReference>
<evidence type="ECO:0000313" key="24">
    <source>
        <dbReference type="Proteomes" id="UP000435059"/>
    </source>
</evidence>
<dbReference type="GeneID" id="69481626"/>
<reference evidence="17 18" key="1">
    <citation type="submission" date="2016-10" db="EMBL/GenBank/DDBJ databases">
        <authorList>
            <person name="de Groot N.N."/>
        </authorList>
    </citation>
    <scope>NUCLEOTIDE SEQUENCE [LARGE SCALE GENOMIC DNA]</scope>
    <source>
        <strain evidence="16 18">NLAE-zl-C202</strain>
        <strain evidence="15 17">NLAE-zl-G339</strain>
    </source>
</reference>
<evidence type="ECO:0000313" key="9">
    <source>
        <dbReference type="EMBL" id="KAB6421134.1"/>
    </source>
</evidence>
<dbReference type="Proteomes" id="UP000327007">
    <property type="component" value="Unassembled WGS sequence"/>
</dbReference>
<evidence type="ECO:0000256" key="2">
    <source>
        <dbReference type="SAM" id="Phobius"/>
    </source>
</evidence>
<evidence type="ECO:0000313" key="25">
    <source>
        <dbReference type="Proteomes" id="UP000438288"/>
    </source>
</evidence>
<dbReference type="EMBL" id="FNRP01000007">
    <property type="protein sequence ID" value="SEA48744.1"/>
    <property type="molecule type" value="Genomic_DNA"/>
</dbReference>
<dbReference type="Proteomes" id="UP000471447">
    <property type="component" value="Unassembled WGS sequence"/>
</dbReference>
<dbReference type="RefSeq" id="WP_004316302.1">
    <property type="nucleotide sequence ID" value="NZ_AP031409.1"/>
</dbReference>
<dbReference type="InterPro" id="IPR032272">
    <property type="entry name" value="DUF4834"/>
</dbReference>
<keyword evidence="2" id="KW-0812">Transmembrane</keyword>
<dbReference type="EMBL" id="QRNE01000008">
    <property type="protein sequence ID" value="RHK29241.1"/>
    <property type="molecule type" value="Genomic_DNA"/>
</dbReference>
<dbReference type="EMBL" id="DYVL01000205">
    <property type="protein sequence ID" value="HJG13950.1"/>
    <property type="molecule type" value="Genomic_DNA"/>
</dbReference>
<dbReference type="EMBL" id="WDES01000006">
    <property type="protein sequence ID" value="KAB6089867.1"/>
    <property type="molecule type" value="Genomic_DNA"/>
</dbReference>